<dbReference type="SUPFAM" id="SSF51445">
    <property type="entry name" value="(Trans)glycosidases"/>
    <property type="match status" value="1"/>
</dbReference>
<dbReference type="PANTHER" id="PTHR36447:SF2">
    <property type="entry name" value="BETA-GALACTOSIDASE YESZ"/>
    <property type="match status" value="1"/>
</dbReference>
<dbReference type="RefSeq" id="WP_307631964.1">
    <property type="nucleotide sequence ID" value="NZ_JAPHEH010000001.1"/>
</dbReference>
<dbReference type="EMBL" id="JAPHEH010000001">
    <property type="protein sequence ID" value="MDG4474988.1"/>
    <property type="molecule type" value="Genomic_DNA"/>
</dbReference>
<dbReference type="PANTHER" id="PTHR36447">
    <property type="entry name" value="BETA-GALACTOSIDASE GANA"/>
    <property type="match status" value="1"/>
</dbReference>
<protein>
    <submittedName>
        <fullName evidence="6">Beta-galactosidase</fullName>
        <ecNumber evidence="6">3.2.1.23</ecNumber>
    </submittedName>
</protein>
<sequence>MLLTQTPFPRAPKKLHAFFLVAALLIFCLTPCTATAGLTIRQGYFWDTERQEPFIPHGFAYQVWNPPVFATQTLAEVDYDLEGMQQAHANSLRVELVWESVEPAEGVFRWDQADHLIKKAEQLGLKLFILIGYQYPPSWFVAHYPEAMARTVTGPSPLLNYSHPQAKESFARFIAAVCARYKASPAIGGWIIGNEFAFYDLWENKPLKNQVGYDEQASLPSYRTFLAQTYGGSIERLNTAWGTTFRDFSEVPMARSYPEDRTDHQAIRNSGYHDLIQWRKQTIADFLAAGAKAAKSGAPNQLISYSMVGGIFNGLDPNYTGEDPQTITERCRNAGAPLDFISLNLYAWALAGHELRSLDFGIAKYRDLLDIPVLITETGHSSTETLFPGAAARQTEAIVSSTWEALLSGAMGVQLFHWSDRNNFLNTPYPREAGFGVVDQERRPKPKVYEAVRNMFQRMDALPLARFLVGSQPMEPDILVYWPKDLDLSWNKTKEESASLWGGLRRLGFRPKLINHPLADLGTAGMKSGAKGLLLPRNYQMRPEDLAALPNLLNQGMNIHANLDLPGQFDANHRNNPRWATTIAKVFGVDVSQARPAWESGTRPGADWSAGYAPLLLKPEPTGILGQTQAKTVRVWKYWLGVRPASGGTAQVWSETESGLRLSAALVTKEHPMARTAINTFGLGDFIAPALLMNSPGGVPTFAWDTRTTWLGAIYKNFFAMSPRIELKGPGANYVLCDLRQTTDGYLLALMNEHTEPALVSVHADWLLGDGTVVKDLLSDSNGAGQGLNRLILEGDGYLLFHITPPTQGLKEERPQGKKETP</sequence>
<keyword evidence="7" id="KW-1185">Reference proteome</keyword>
<reference evidence="6" key="1">
    <citation type="journal article" date="2022" name="bioRxiv">
        <title>Thiovibrio frasassiensisgen. nov., sp. nov., an autotrophic, elemental sulfur disproportionating bacterium isolated from sulfidic karst sediment, and proposal of Thiovibrionaceae fam. nov.</title>
        <authorList>
            <person name="Aronson H."/>
            <person name="Thomas C."/>
            <person name="Bhattacharyya M."/>
            <person name="Eckstein S."/>
            <person name="Jensen S."/>
            <person name="Barco R."/>
            <person name="Macalady J."/>
            <person name="Amend J."/>
        </authorList>
    </citation>
    <scope>NUCLEOTIDE SEQUENCE</scope>
    <source>
        <strain evidence="6">RS19-109</strain>
    </source>
</reference>
<keyword evidence="2 6" id="KW-0378">Hydrolase</keyword>
<evidence type="ECO:0000313" key="6">
    <source>
        <dbReference type="EMBL" id="MDG4474988.1"/>
    </source>
</evidence>
<dbReference type="Pfam" id="PF02449">
    <property type="entry name" value="Glyco_hydro_42"/>
    <property type="match status" value="1"/>
</dbReference>
<evidence type="ECO:0000256" key="3">
    <source>
        <dbReference type="ARBA" id="ARBA00022833"/>
    </source>
</evidence>
<gene>
    <name evidence="6" type="ORF">OLX77_02280</name>
</gene>
<organism evidence="6 7">
    <name type="scientific">Thiovibrio frasassiensis</name>
    <dbReference type="NCBI Taxonomy" id="2984131"/>
    <lineage>
        <taxon>Bacteria</taxon>
        <taxon>Pseudomonadati</taxon>
        <taxon>Thermodesulfobacteriota</taxon>
        <taxon>Desulfobulbia</taxon>
        <taxon>Desulfobulbales</taxon>
        <taxon>Thiovibrionaceae</taxon>
        <taxon>Thiovibrio</taxon>
    </lineage>
</organism>
<comment type="caution">
    <text evidence="6">The sequence shown here is derived from an EMBL/GenBank/DDBJ whole genome shotgun (WGS) entry which is preliminary data.</text>
</comment>
<evidence type="ECO:0000256" key="1">
    <source>
        <dbReference type="ARBA" id="ARBA00022723"/>
    </source>
</evidence>
<accession>A0A9X4MGA6</accession>
<reference evidence="6" key="2">
    <citation type="submission" date="2022-10" db="EMBL/GenBank/DDBJ databases">
        <authorList>
            <person name="Aronson H.S."/>
        </authorList>
    </citation>
    <scope>NUCLEOTIDE SEQUENCE</scope>
    <source>
        <strain evidence="6">RS19-109</strain>
    </source>
</reference>
<dbReference type="GO" id="GO:0004565">
    <property type="term" value="F:beta-galactosidase activity"/>
    <property type="evidence" value="ECO:0007669"/>
    <property type="project" value="UniProtKB-EC"/>
</dbReference>
<evidence type="ECO:0000259" key="5">
    <source>
        <dbReference type="Pfam" id="PF02449"/>
    </source>
</evidence>
<feature type="domain" description="Glycoside hydrolase family 42 N-terminal" evidence="5">
    <location>
        <begin position="77"/>
        <end position="460"/>
    </location>
</feature>
<keyword evidence="4 6" id="KW-0326">Glycosidase</keyword>
<dbReference type="GO" id="GO:0046872">
    <property type="term" value="F:metal ion binding"/>
    <property type="evidence" value="ECO:0007669"/>
    <property type="project" value="UniProtKB-KW"/>
</dbReference>
<dbReference type="EC" id="3.2.1.23" evidence="6"/>
<name>A0A9X4MGA6_9BACT</name>
<dbReference type="Proteomes" id="UP001154240">
    <property type="component" value="Unassembled WGS sequence"/>
</dbReference>
<dbReference type="Gene3D" id="3.20.20.80">
    <property type="entry name" value="Glycosidases"/>
    <property type="match status" value="1"/>
</dbReference>
<dbReference type="InterPro" id="IPR013529">
    <property type="entry name" value="Glyco_hydro_42_N"/>
</dbReference>
<evidence type="ECO:0000256" key="4">
    <source>
        <dbReference type="ARBA" id="ARBA00023295"/>
    </source>
</evidence>
<dbReference type="InterPro" id="IPR017853">
    <property type="entry name" value="GH"/>
</dbReference>
<dbReference type="InterPro" id="IPR003476">
    <property type="entry name" value="Glyco_hydro_42"/>
</dbReference>
<dbReference type="GO" id="GO:0009341">
    <property type="term" value="C:beta-galactosidase complex"/>
    <property type="evidence" value="ECO:0007669"/>
    <property type="project" value="InterPro"/>
</dbReference>
<evidence type="ECO:0000313" key="7">
    <source>
        <dbReference type="Proteomes" id="UP001154240"/>
    </source>
</evidence>
<keyword evidence="3" id="KW-0862">Zinc</keyword>
<keyword evidence="1" id="KW-0479">Metal-binding</keyword>
<proteinExistence type="predicted"/>
<evidence type="ECO:0000256" key="2">
    <source>
        <dbReference type="ARBA" id="ARBA00022801"/>
    </source>
</evidence>
<dbReference type="AlphaFoldDB" id="A0A9X4MGA6"/>
<dbReference type="GO" id="GO:0005975">
    <property type="term" value="P:carbohydrate metabolic process"/>
    <property type="evidence" value="ECO:0007669"/>
    <property type="project" value="InterPro"/>
</dbReference>